<evidence type="ECO:0000313" key="4">
    <source>
        <dbReference type="EMBL" id="NWV94951.1"/>
    </source>
</evidence>
<accession>A0A7K6J5N2</accession>
<organism evidence="4 5">
    <name type="scientific">Machaerirhynchus nigripectus</name>
    <dbReference type="NCBI Taxonomy" id="1160894"/>
    <lineage>
        <taxon>Eukaryota</taxon>
        <taxon>Metazoa</taxon>
        <taxon>Chordata</taxon>
        <taxon>Craniata</taxon>
        <taxon>Vertebrata</taxon>
        <taxon>Euteleostomi</taxon>
        <taxon>Archelosauria</taxon>
        <taxon>Archosauria</taxon>
        <taxon>Dinosauria</taxon>
        <taxon>Saurischia</taxon>
        <taxon>Theropoda</taxon>
        <taxon>Coelurosauria</taxon>
        <taxon>Aves</taxon>
        <taxon>Neognathae</taxon>
        <taxon>Neoaves</taxon>
        <taxon>Telluraves</taxon>
        <taxon>Australaves</taxon>
        <taxon>Passeriformes</taxon>
        <taxon>Corvoidea</taxon>
        <taxon>Dicruridae</taxon>
        <taxon>Machaerirhynchus</taxon>
    </lineage>
</organism>
<name>A0A7K6J5N2_9CORV</name>
<dbReference type="EMBL" id="VZRQ01006467">
    <property type="protein sequence ID" value="NWV94951.1"/>
    <property type="molecule type" value="Genomic_DNA"/>
</dbReference>
<sequence>VQEEDVGFVVPVQEEDKPKVAFTWEGAPYAFSRLPQGCQHSPTTAHNALAELQQIKAQEGAQIYQYLDGVLVRGEEESAVRITTQDIWNTLNEEGVEVPSAECQGPSKEVALLGTRRVAGQTAIPDETITKLDAISTPTTKTELQKIMGCLGYWRNHVPGFSIIARPFYTPVRKEQNWEWLDSHKKASQMLIEESKTYKSLGPVHPNDP</sequence>
<dbReference type="InterPro" id="IPR043128">
    <property type="entry name" value="Rev_trsase/Diguanyl_cyclase"/>
</dbReference>
<protein>
    <recommendedName>
        <fullName evidence="2">ribonuclease H</fullName>
        <ecNumber evidence="2">3.1.26.4</ecNumber>
    </recommendedName>
</protein>
<proteinExistence type="inferred from homology"/>
<evidence type="ECO:0000256" key="1">
    <source>
        <dbReference type="ARBA" id="ARBA00010879"/>
    </source>
</evidence>
<gene>
    <name evidence="4" type="primary">Pol_1</name>
    <name evidence="4" type="ORF">MACNIG_R14924</name>
</gene>
<dbReference type="PANTHER" id="PTHR33064:SF37">
    <property type="entry name" value="RIBONUCLEASE H"/>
    <property type="match status" value="1"/>
</dbReference>
<keyword evidence="5" id="KW-1185">Reference proteome</keyword>
<dbReference type="SUPFAM" id="SSF56672">
    <property type="entry name" value="DNA/RNA polymerases"/>
    <property type="match status" value="1"/>
</dbReference>
<dbReference type="EC" id="3.1.26.4" evidence="2"/>
<comment type="caution">
    <text evidence="4">The sequence shown here is derived from an EMBL/GenBank/DDBJ whole genome shotgun (WGS) entry which is preliminary data.</text>
</comment>
<reference evidence="4 5" key="1">
    <citation type="submission" date="2019-09" db="EMBL/GenBank/DDBJ databases">
        <title>Bird 10,000 Genomes (B10K) Project - Family phase.</title>
        <authorList>
            <person name="Zhang G."/>
        </authorList>
    </citation>
    <scope>NUCLEOTIDE SEQUENCE [LARGE SCALE GENOMIC DNA]</scope>
    <source>
        <strain evidence="4">B10K-DU-029-43</strain>
        <tissue evidence="4">Heart</tissue>
    </source>
</reference>
<dbReference type="InterPro" id="IPR051320">
    <property type="entry name" value="Viral_Replic_Matur_Polypro"/>
</dbReference>
<feature type="non-terminal residue" evidence="4">
    <location>
        <position position="209"/>
    </location>
</feature>
<evidence type="ECO:0000259" key="3">
    <source>
        <dbReference type="Pfam" id="PF00078"/>
    </source>
</evidence>
<dbReference type="PANTHER" id="PTHR33064">
    <property type="entry name" value="POL PROTEIN"/>
    <property type="match status" value="1"/>
</dbReference>
<dbReference type="AlphaFoldDB" id="A0A7K6J5N2"/>
<evidence type="ECO:0000313" key="5">
    <source>
        <dbReference type="Proteomes" id="UP000574967"/>
    </source>
</evidence>
<feature type="non-terminal residue" evidence="4">
    <location>
        <position position="1"/>
    </location>
</feature>
<dbReference type="Proteomes" id="UP000574967">
    <property type="component" value="Unassembled WGS sequence"/>
</dbReference>
<dbReference type="InterPro" id="IPR043502">
    <property type="entry name" value="DNA/RNA_pol_sf"/>
</dbReference>
<dbReference type="Gene3D" id="3.30.70.270">
    <property type="match status" value="2"/>
</dbReference>
<feature type="domain" description="Reverse transcriptase" evidence="3">
    <location>
        <begin position="10"/>
        <end position="115"/>
    </location>
</feature>
<dbReference type="InterPro" id="IPR000477">
    <property type="entry name" value="RT_dom"/>
</dbReference>
<comment type="similarity">
    <text evidence="1">Belongs to the beta type-B retroviral polymerase family. HERV class-II K(HML-2) pol subfamily.</text>
</comment>
<dbReference type="Pfam" id="PF00078">
    <property type="entry name" value="RVT_1"/>
    <property type="match status" value="1"/>
</dbReference>
<dbReference type="GO" id="GO:0004523">
    <property type="term" value="F:RNA-DNA hybrid ribonuclease activity"/>
    <property type="evidence" value="ECO:0007669"/>
    <property type="project" value="UniProtKB-EC"/>
</dbReference>
<evidence type="ECO:0000256" key="2">
    <source>
        <dbReference type="ARBA" id="ARBA00012180"/>
    </source>
</evidence>